<keyword evidence="2" id="KW-1185">Reference proteome</keyword>
<organism evidence="1 2">
    <name type="scientific">Rhodanobacter humi</name>
    <dbReference type="NCBI Taxonomy" id="1888173"/>
    <lineage>
        <taxon>Bacteria</taxon>
        <taxon>Pseudomonadati</taxon>
        <taxon>Pseudomonadota</taxon>
        <taxon>Gammaproteobacteria</taxon>
        <taxon>Lysobacterales</taxon>
        <taxon>Rhodanobacteraceae</taxon>
        <taxon>Rhodanobacter</taxon>
    </lineage>
</organism>
<evidence type="ECO:0000313" key="1">
    <source>
        <dbReference type="EMBL" id="MEY2184245.1"/>
    </source>
</evidence>
<dbReference type="Proteomes" id="UP001562159">
    <property type="component" value="Unassembled WGS sequence"/>
</dbReference>
<sequence length="454" mass="50611">MNTHNAAHTEIQGLIGGDLAQVPYISSFGRAYRLSRLNGLWLTQLPEVLKTTPAIQAGLRGGIVPWKEMDDWEASLWGREHDLLPHHWEDWHPYSDKSEVHPTFLRGCRQCLAYGFHTMLHQLPWITTCPWHGDSLVKNCTCGRSLLPHKGRSANFRLLHCPCGVDHYQRNKALLGMHQWPSEKVTRAIHQYLDSAGRTRKTTRLLPAGRLYMREGYSFVSQNTFPPSNDEHCASSPFAQSRFDEHSIGHATSNEEVGAILRAWQQPTFLRHGPPFPVLKEHCDRVVAYALNARRQLEALNLSATTVEVSSTSISVFGVPIVTINPDRVPASAANASVASGKSVGRQLLLAAYTPPEATMGADRLTPMDELTLWAMQSRSAKVLAHALSHLTSLYAIDNIRATVECIRSEREQSHFALLLGRPIALVSFEPALHVRIGYQLPVTTEQGTAHDSL</sequence>
<proteinExistence type="predicted"/>
<gene>
    <name evidence="1" type="ORF">AB7878_17670</name>
</gene>
<reference evidence="1 2" key="1">
    <citation type="submission" date="2024-07" db="EMBL/GenBank/DDBJ databases">
        <title>Molecular mechanisms and environmental adaptations of flagellar loss and biofilm growth of Rhodanobacter under environmental stress.</title>
        <authorList>
            <person name="Chen M."/>
        </authorList>
    </citation>
    <scope>NUCLEOTIDE SEQUENCE [LARGE SCALE GENOMIC DNA]</scope>
    <source>
        <strain evidence="1 2">RS22</strain>
    </source>
</reference>
<dbReference type="EMBL" id="JBGBPY010000001">
    <property type="protein sequence ID" value="MEY2184245.1"/>
    <property type="molecule type" value="Genomic_DNA"/>
</dbReference>
<accession>A0ABV4AVG9</accession>
<evidence type="ECO:0000313" key="2">
    <source>
        <dbReference type="Proteomes" id="UP001562159"/>
    </source>
</evidence>
<comment type="caution">
    <text evidence="1">The sequence shown here is derived from an EMBL/GenBank/DDBJ whole genome shotgun (WGS) entry which is preliminary data.</text>
</comment>
<protein>
    <recommendedName>
        <fullName evidence="3">TniQ protein</fullName>
    </recommendedName>
</protein>
<name>A0ABV4AVG9_9GAMM</name>
<evidence type="ECO:0008006" key="3">
    <source>
        <dbReference type="Google" id="ProtNLM"/>
    </source>
</evidence>